<sequence>MEVTDNASPVARDPVRRRATCLRPLSLLPNGSLLIAYTCNGTTLSFLVEARRHERRHAWAGGLQVRASNLVDRIAVRGCQHPNFAALKGNIYRRMWQLELSTSRA</sequence>
<reference evidence="1" key="2">
    <citation type="submission" date="2003-05" db="EMBL/GenBank/DDBJ databases">
        <authorList>
            <person name="Buell C.R."/>
            <person name="Wing R.A."/>
            <person name="McCombie W.R."/>
            <person name="Messing J."/>
            <person name="Yuan Q."/>
            <person name="Ouyang S."/>
        </authorList>
    </citation>
    <scope>NUCLEOTIDE SEQUENCE</scope>
</reference>
<protein>
    <submittedName>
        <fullName evidence="1">Uncharacterized protein</fullName>
    </submittedName>
</protein>
<gene>
    <name evidence="1" type="ordered locus">LOC_Os10g26710</name>
</gene>
<reference evidence="1" key="3">
    <citation type="submission" date="2006-07" db="EMBL/GenBank/DDBJ databases">
        <authorList>
            <person name="Buell R."/>
        </authorList>
    </citation>
    <scope>NUCLEOTIDE SEQUENCE</scope>
</reference>
<dbReference type="AlphaFoldDB" id="Q338F6"/>
<name>Q338F6_ORYSJ</name>
<accession>Q338F6</accession>
<organism evidence="1">
    <name type="scientific">Oryza sativa subsp. japonica</name>
    <name type="common">Rice</name>
    <dbReference type="NCBI Taxonomy" id="39947"/>
    <lineage>
        <taxon>Eukaryota</taxon>
        <taxon>Viridiplantae</taxon>
        <taxon>Streptophyta</taxon>
        <taxon>Embryophyta</taxon>
        <taxon>Tracheophyta</taxon>
        <taxon>Spermatophyta</taxon>
        <taxon>Magnoliopsida</taxon>
        <taxon>Liliopsida</taxon>
        <taxon>Poales</taxon>
        <taxon>Poaceae</taxon>
        <taxon>BOP clade</taxon>
        <taxon>Oryzoideae</taxon>
        <taxon>Oryzeae</taxon>
        <taxon>Oryzinae</taxon>
        <taxon>Oryza</taxon>
        <taxon>Oryza sativa</taxon>
    </lineage>
</organism>
<reference evidence="1" key="1">
    <citation type="journal article" date="2003" name="Science">
        <title>In-depth view of structure, activity, and evolution of rice chromosome 10.</title>
        <authorList>
            <consortium name="Rice Chromosome 10 Sequencing Consortium"/>
        </authorList>
    </citation>
    <scope>NUCLEOTIDE SEQUENCE [LARGE SCALE GENOMIC DNA]</scope>
</reference>
<evidence type="ECO:0000313" key="1">
    <source>
        <dbReference type="EMBL" id="ABB47577.1"/>
    </source>
</evidence>
<proteinExistence type="predicted"/>
<dbReference type="EMBL" id="DP000086">
    <property type="protein sequence ID" value="ABB47577.1"/>
    <property type="molecule type" value="Genomic_DNA"/>
</dbReference>